<dbReference type="SUPFAM" id="SSF49265">
    <property type="entry name" value="Fibronectin type III"/>
    <property type="match status" value="1"/>
</dbReference>
<feature type="domain" description="Fibronectin type-III" evidence="1">
    <location>
        <begin position="319"/>
        <end position="408"/>
    </location>
</feature>
<keyword evidence="3" id="KW-1185">Reference proteome</keyword>
<sequence length="898" mass="95747">MTILGQPMAPTAGEQSISSAGPYAYITNRDSNILSVIDTTKDIVTATVKVGSNPWGVAVNPDGTKLYVSSEKDETVSVIDTATNNVTATVKVEGRTHYGVAVSPDGKKVYVTSADNNTVSIIDTGTNTVIAMIKVGGWPQGVTVSPDGKIVYVVNESGTVSVIDTASNIVTATVKMEKDPVGVTVSPDGKKVYVTNYGSDSVSVIDTATNNVIATVKVGSAPWGIAINPAGTKVYVANIASNTISVINTEKLSVTATVNVGSCPHGVTVNPAGTEVYVANLFSNTVSVIDTVSNNVKATVKVGSGPIAFGQFIVPFSSHTESPDITLAHYDNDVLNINWTNSGSYTDFVVELHDTAGTMHYNQPATGTSAKISEKLDEDKTYIVSVSAIIDGNPGPRSNEVTLIVLPPVISLLQYCHENDQGTLDTSWEAVAGAESYITSVYTVDGSFKQNIPSTTTSCKLESTLDQTKKYKTTVCATANNGIVIGPVSREFTAIIKAPNINLLQYNLENDQEGLETSWEPVTGADLYIISVYTTDGSFKQNIPSITTSCKLESTLDQGKQYKTIVSAMAHDGIVIGPVSNELTAITKAPDINLLQYTLINGEGKLNTSWGEVQGAELYITSVYTVDGSFKQNIPSTITSCTFESTLDQTKQYKTTVCATANDGIVIGPYSAELSAIIKAPDINLLQYSLENDQGRLDTSWEPVTDADLYIVSLYTDDGSFKQNIPSTITSCKLESTLDQSKQYKTTVCATANNEIVIGPYSAELSAVIACPGNVNLNYTGQNLRSDWTISTSLQGKQFNCELYKDNAKLADQVTGDSHVSFNYSLDAGAIYTSHVRGENGVVKGPWTKPAQGPYAENTTYNYDTVSRLKSIISNNTITVTCNMDNSGNILSIQNNQA</sequence>
<dbReference type="RefSeq" id="WP_310576121.1">
    <property type="nucleotide sequence ID" value="NZ_JAVKPK010000037.1"/>
</dbReference>
<dbReference type="InterPro" id="IPR015943">
    <property type="entry name" value="WD40/YVTN_repeat-like_dom_sf"/>
</dbReference>
<evidence type="ECO:0000259" key="1">
    <source>
        <dbReference type="PROSITE" id="PS50853"/>
    </source>
</evidence>
<dbReference type="InterPro" id="IPR011045">
    <property type="entry name" value="N2O_reductase_N"/>
</dbReference>
<dbReference type="InterPro" id="IPR051200">
    <property type="entry name" value="Host-pathogen_enzymatic-act"/>
</dbReference>
<dbReference type="NCBIfam" id="TIGR02276">
    <property type="entry name" value="beta_rpt_yvtn"/>
    <property type="match status" value="7"/>
</dbReference>
<proteinExistence type="predicted"/>
<reference evidence="3" key="1">
    <citation type="submission" date="2023-07" db="EMBL/GenBank/DDBJ databases">
        <title>Whole-genome sequencing of a new Methanosarcina sp. Z-7115.</title>
        <authorList>
            <person name="Zhilina T.N."/>
            <person name="Merkel A.Y."/>
        </authorList>
    </citation>
    <scope>NUCLEOTIDE SEQUENCE [LARGE SCALE GENOMIC DNA]</scope>
    <source>
        <strain evidence="3">Z-7115</strain>
    </source>
</reference>
<dbReference type="Pfam" id="PF24684">
    <property type="entry name" value="Vgb_lyase"/>
    <property type="match status" value="1"/>
</dbReference>
<dbReference type="InterPro" id="IPR003961">
    <property type="entry name" value="FN3_dom"/>
</dbReference>
<dbReference type="CDD" id="cd05819">
    <property type="entry name" value="NHL"/>
    <property type="match status" value="1"/>
</dbReference>
<gene>
    <name evidence="2" type="ORF">RG963_09975</name>
</gene>
<comment type="caution">
    <text evidence="2">The sequence shown here is derived from an EMBL/GenBank/DDBJ whole genome shotgun (WGS) entry which is preliminary data.</text>
</comment>
<name>A0ABU2D285_9EURY</name>
<dbReference type="InterPro" id="IPR001680">
    <property type="entry name" value="WD40_rpt"/>
</dbReference>
<dbReference type="SUPFAM" id="SSF50974">
    <property type="entry name" value="Nitrous oxide reductase, N-terminal domain"/>
    <property type="match status" value="1"/>
</dbReference>
<dbReference type="Gene3D" id="2.130.10.10">
    <property type="entry name" value="YVTN repeat-like/Quinoprotein amine dehydrogenase"/>
    <property type="match status" value="4"/>
</dbReference>
<evidence type="ECO:0000313" key="3">
    <source>
        <dbReference type="Proteomes" id="UP001246244"/>
    </source>
</evidence>
<accession>A0ABU2D285</accession>
<protein>
    <submittedName>
        <fullName evidence="2">YncE family protein</fullName>
    </submittedName>
</protein>
<evidence type="ECO:0000313" key="2">
    <source>
        <dbReference type="EMBL" id="MDR7666093.1"/>
    </source>
</evidence>
<dbReference type="SMART" id="SM00320">
    <property type="entry name" value="WD40"/>
    <property type="match status" value="5"/>
</dbReference>
<dbReference type="InterPro" id="IPR036116">
    <property type="entry name" value="FN3_sf"/>
</dbReference>
<dbReference type="PANTHER" id="PTHR47197:SF3">
    <property type="entry name" value="DIHYDRO-HEME D1 DEHYDROGENASE"/>
    <property type="match status" value="1"/>
</dbReference>
<organism evidence="2 3">
    <name type="scientific">Methanosarcina baikalica</name>
    <dbReference type="NCBI Taxonomy" id="3073890"/>
    <lineage>
        <taxon>Archaea</taxon>
        <taxon>Methanobacteriati</taxon>
        <taxon>Methanobacteriota</taxon>
        <taxon>Stenosarchaea group</taxon>
        <taxon>Methanomicrobia</taxon>
        <taxon>Methanosarcinales</taxon>
        <taxon>Methanosarcinaceae</taxon>
        <taxon>Methanosarcina</taxon>
    </lineage>
</organism>
<dbReference type="PANTHER" id="PTHR47197">
    <property type="entry name" value="PROTEIN NIRF"/>
    <property type="match status" value="1"/>
</dbReference>
<dbReference type="PROSITE" id="PS50853">
    <property type="entry name" value="FN3"/>
    <property type="match status" value="1"/>
</dbReference>
<dbReference type="EMBL" id="JAVKPK010000037">
    <property type="protein sequence ID" value="MDR7666093.1"/>
    <property type="molecule type" value="Genomic_DNA"/>
</dbReference>
<dbReference type="Proteomes" id="UP001246244">
    <property type="component" value="Unassembled WGS sequence"/>
</dbReference>
<dbReference type="InterPro" id="IPR011964">
    <property type="entry name" value="YVTN_b-propeller_repeat"/>
</dbReference>